<evidence type="ECO:0000256" key="1">
    <source>
        <dbReference type="SAM" id="MobiDB-lite"/>
    </source>
</evidence>
<feature type="region of interest" description="Disordered" evidence="1">
    <location>
        <begin position="113"/>
        <end position="266"/>
    </location>
</feature>
<dbReference type="EMBL" id="BJWK01000005">
    <property type="protein sequence ID" value="GEM08400.1"/>
    <property type="molecule type" value="Genomic_DNA"/>
</dbReference>
<organism evidence="2 3">
    <name type="scientific">Rhodotorula toruloides</name>
    <name type="common">Yeast</name>
    <name type="synonym">Rhodosporidium toruloides</name>
    <dbReference type="NCBI Taxonomy" id="5286"/>
    <lineage>
        <taxon>Eukaryota</taxon>
        <taxon>Fungi</taxon>
        <taxon>Dikarya</taxon>
        <taxon>Basidiomycota</taxon>
        <taxon>Pucciniomycotina</taxon>
        <taxon>Microbotryomycetes</taxon>
        <taxon>Sporidiobolales</taxon>
        <taxon>Sporidiobolaceae</taxon>
        <taxon>Rhodotorula</taxon>
    </lineage>
</organism>
<gene>
    <name evidence="2" type="ORF">Rt10032_c05g2417</name>
</gene>
<feature type="compositionally biased region" description="Low complexity" evidence="1">
    <location>
        <begin position="228"/>
        <end position="244"/>
    </location>
</feature>
<feature type="region of interest" description="Disordered" evidence="1">
    <location>
        <begin position="279"/>
        <end position="298"/>
    </location>
</feature>
<reference evidence="2 3" key="1">
    <citation type="submission" date="2019-07" db="EMBL/GenBank/DDBJ databases">
        <title>Rhodotorula toruloides NBRC10032 genome sequencing.</title>
        <authorList>
            <person name="Shida Y."/>
            <person name="Takaku H."/>
            <person name="Ogasawara W."/>
            <person name="Mori K."/>
        </authorList>
    </citation>
    <scope>NUCLEOTIDE SEQUENCE [LARGE SCALE GENOMIC DNA]</scope>
    <source>
        <strain evidence="2 3">NBRC10032</strain>
    </source>
</reference>
<accession>A0A511KDD3</accession>
<dbReference type="Proteomes" id="UP000321518">
    <property type="component" value="Unassembled WGS sequence"/>
</dbReference>
<dbReference type="OrthoDB" id="2526605at2759"/>
<feature type="compositionally biased region" description="Low complexity" evidence="1">
    <location>
        <begin position="113"/>
        <end position="134"/>
    </location>
</feature>
<comment type="caution">
    <text evidence="2">The sequence shown here is derived from an EMBL/GenBank/DDBJ whole genome shotgun (WGS) entry which is preliminary data.</text>
</comment>
<evidence type="ECO:0000313" key="3">
    <source>
        <dbReference type="Proteomes" id="UP000321518"/>
    </source>
</evidence>
<feature type="compositionally biased region" description="Gly residues" evidence="1">
    <location>
        <begin position="158"/>
        <end position="171"/>
    </location>
</feature>
<proteinExistence type="predicted"/>
<feature type="compositionally biased region" description="Basic and acidic residues" evidence="1">
    <location>
        <begin position="211"/>
        <end position="226"/>
    </location>
</feature>
<dbReference type="AlphaFoldDB" id="A0A511KDD3"/>
<protein>
    <submittedName>
        <fullName evidence="2">Proteophosphoglycan 5</fullName>
    </submittedName>
</protein>
<name>A0A511KDD3_RHOTO</name>
<feature type="compositionally biased region" description="Basic and acidic residues" evidence="1">
    <location>
        <begin position="245"/>
        <end position="262"/>
    </location>
</feature>
<sequence length="574" mass="61458">MPPGLLYVELAAPVGTGEASKHASGGVVIRRLREVQSSFGLSETIYDCSFAQRLPHRDKPFFVAPSAWELLPARSHFEFVVTQREPAKSLANVSTVIKLEDLSSSAERVAREASLPPSAVRSQAASSQATSFHAPATPSNTDDSDLEVGDSEDKSLGLRGGFFGPRGGSFAGEGDEGGGRFDAEPSQYDTAQCVRSASPSPSTLSSRNGRIKADLRRQIEESESQDRSPGSSSNPHDSSGSIPSREQDRTPRASRTRADSEASFRVGLDANGNVAFVAPSPAPWAPTSKNAGDGLSRKGKVRALEPTVASPGKNALKKELSSPAGFLAAPTNGRTGSRKRRTAFLHPDISDEASTSAGSSSLSSSRSFLNLSFGSTSNSSASASSCVHAPHDASDCSAAAWLSRTSPLAPIVALRRSEHPASSVRFAAAIDGPQDLVRQVPRSALFSILPPGRSERFHYWIRLPNWPTAPRNVGPLKPVLLFKQQARGDVTLGLTLARVFDAAAQHSGWEVRDLKATFYVPDDEGKEEDVVVWGWDTILTEFCDLEEMRLVGKGDVIDFEYVPYRASRGCYDSD</sequence>
<feature type="compositionally biased region" description="Low complexity" evidence="1">
    <location>
        <begin position="196"/>
        <end position="206"/>
    </location>
</feature>
<evidence type="ECO:0000313" key="2">
    <source>
        <dbReference type="EMBL" id="GEM08400.1"/>
    </source>
</evidence>